<dbReference type="AlphaFoldDB" id="A0A1H6W9K9"/>
<name>A0A1H6W9K9_9RHOB</name>
<keyword evidence="2" id="KW-1185">Reference proteome</keyword>
<gene>
    <name evidence="1" type="ORF">SAMN05444007_103402</name>
</gene>
<dbReference type="EMBL" id="FNYD01000003">
    <property type="protein sequence ID" value="SEJ13668.1"/>
    <property type="molecule type" value="Genomic_DNA"/>
</dbReference>
<reference evidence="1 2" key="1">
    <citation type="submission" date="2016-10" db="EMBL/GenBank/DDBJ databases">
        <authorList>
            <person name="de Groot N.N."/>
        </authorList>
    </citation>
    <scope>NUCLEOTIDE SEQUENCE [LARGE SCALE GENOMIC DNA]</scope>
    <source>
        <strain evidence="1 2">DSM 29340</strain>
    </source>
</reference>
<evidence type="ECO:0000313" key="2">
    <source>
        <dbReference type="Proteomes" id="UP000199379"/>
    </source>
</evidence>
<proteinExistence type="predicted"/>
<accession>A0A1H6W9K9</accession>
<dbReference type="RefSeq" id="WP_143057904.1">
    <property type="nucleotide sequence ID" value="NZ_BMGV01000003.1"/>
</dbReference>
<dbReference type="STRING" id="1227549.SAMN05444007_103402"/>
<dbReference type="OrthoDB" id="7770859at2"/>
<evidence type="ECO:0000313" key="1">
    <source>
        <dbReference type="EMBL" id="SEJ13668.1"/>
    </source>
</evidence>
<organism evidence="1 2">
    <name type="scientific">Cribrihabitans marinus</name>
    <dbReference type="NCBI Taxonomy" id="1227549"/>
    <lineage>
        <taxon>Bacteria</taxon>
        <taxon>Pseudomonadati</taxon>
        <taxon>Pseudomonadota</taxon>
        <taxon>Alphaproteobacteria</taxon>
        <taxon>Rhodobacterales</taxon>
        <taxon>Paracoccaceae</taxon>
        <taxon>Cribrihabitans</taxon>
    </lineage>
</organism>
<sequence length="210" mass="22965">MLISNKMQLALQTGAVIPRWLVWVCAKDESTGELQKFGLWSGDDDASFEIDGEVREYLASGGFITMSDPTYEAGTNVQKQRLTFSMLSDEVKAAVQQYSLRLAPVEIHLTLHDVETWEIVDVARAFKGTVEDPAISDSAKSDSGTSSSTLELSLVSTSRAGTRTLAAKKSAASLRLRNESDRGRAYADLAGADIDVEWGEEDSSGYFVRR</sequence>
<dbReference type="Proteomes" id="UP000199379">
    <property type="component" value="Unassembled WGS sequence"/>
</dbReference>
<protein>
    <submittedName>
        <fullName evidence="1">Uncharacterized protein</fullName>
    </submittedName>
</protein>